<evidence type="ECO:0000259" key="2">
    <source>
        <dbReference type="Pfam" id="PF18962"/>
    </source>
</evidence>
<reference evidence="3 4" key="1">
    <citation type="journal article" date="2011" name="Stand. Genomic Sci.">
        <title>Complete genome sequence of the gliding freshwater bacterium Fluviicola taffensis type strain (RW262).</title>
        <authorList>
            <person name="Woyke T."/>
            <person name="Chertkov O."/>
            <person name="Lapidus A."/>
            <person name="Nolan M."/>
            <person name="Lucas S."/>
            <person name="Del Rio T.G."/>
            <person name="Tice H."/>
            <person name="Cheng J.F."/>
            <person name="Tapia R."/>
            <person name="Han C."/>
            <person name="Goodwin L."/>
            <person name="Pitluck S."/>
            <person name="Liolios K."/>
            <person name="Pagani I."/>
            <person name="Ivanova N."/>
            <person name="Huntemann M."/>
            <person name="Mavromatis K."/>
            <person name="Mikhailova N."/>
            <person name="Pati A."/>
            <person name="Chen A."/>
            <person name="Palaniappan K."/>
            <person name="Land M."/>
            <person name="Hauser L."/>
            <person name="Brambilla E.M."/>
            <person name="Rohde M."/>
            <person name="Mwirichia R."/>
            <person name="Sikorski J."/>
            <person name="Tindall B.J."/>
            <person name="Goker M."/>
            <person name="Bristow J."/>
            <person name="Eisen J.A."/>
            <person name="Markowitz V."/>
            <person name="Hugenholtz P."/>
            <person name="Klenk H.P."/>
            <person name="Kyrpides N.C."/>
        </authorList>
    </citation>
    <scope>NUCLEOTIDE SEQUENCE [LARGE SCALE GENOMIC DNA]</scope>
    <source>
        <strain evidence="4">DSM 16823 / RW262 / RW262</strain>
    </source>
</reference>
<dbReference type="Proteomes" id="UP000007463">
    <property type="component" value="Chromosome"/>
</dbReference>
<sequence length="214" mass="22842">MTLNTAVTGTDTKTACGSYTWIDGNTYNASNNSAIFNIVGGAATGCDSLVTLDLTINNVSDITTSVSGIVISSNNTAASYQWLNCDNNYIPIVGETNQNFTATANGNYAVKLTENGCVDTSFCVSIATVSLMENDFGDALVVSPNPTEGNFSVNLGEKYYALKIDITDLNGKIIQTKEFDNSQVLNLNIQEPAGVYFVTITSAELRAVIRLIKK</sequence>
<organism evidence="3 4">
    <name type="scientific">Fluviicola taffensis (strain DSM 16823 / NCIMB 13979 / RW262)</name>
    <dbReference type="NCBI Taxonomy" id="755732"/>
    <lineage>
        <taxon>Bacteria</taxon>
        <taxon>Pseudomonadati</taxon>
        <taxon>Bacteroidota</taxon>
        <taxon>Flavobacteriia</taxon>
        <taxon>Flavobacteriales</taxon>
        <taxon>Crocinitomicaceae</taxon>
        <taxon>Fluviicola</taxon>
    </lineage>
</organism>
<evidence type="ECO:0000256" key="1">
    <source>
        <dbReference type="ARBA" id="ARBA00022729"/>
    </source>
</evidence>
<dbReference type="STRING" id="755732.Fluta_3357"/>
<keyword evidence="1" id="KW-0732">Signal</keyword>
<dbReference type="KEGG" id="fte:Fluta_3357"/>
<evidence type="ECO:0000313" key="3">
    <source>
        <dbReference type="EMBL" id="AEA45329.1"/>
    </source>
</evidence>
<feature type="domain" description="Secretion system C-terminal sorting" evidence="2">
    <location>
        <begin position="143"/>
        <end position="206"/>
    </location>
</feature>
<dbReference type="RefSeq" id="WP_013688096.1">
    <property type="nucleotide sequence ID" value="NC_015321.1"/>
</dbReference>
<keyword evidence="4" id="KW-1185">Reference proteome</keyword>
<evidence type="ECO:0000313" key="4">
    <source>
        <dbReference type="Proteomes" id="UP000007463"/>
    </source>
</evidence>
<reference evidence="4" key="2">
    <citation type="submission" date="2011-02" db="EMBL/GenBank/DDBJ databases">
        <title>The complete genome of Fluviicola taffensis DSM 16823.</title>
        <authorList>
            <consortium name="US DOE Joint Genome Institute (JGI-PGF)"/>
            <person name="Lucas S."/>
            <person name="Copeland A."/>
            <person name="Lapidus A."/>
            <person name="Bruce D."/>
            <person name="Goodwin L."/>
            <person name="Pitluck S."/>
            <person name="Kyrpides N."/>
            <person name="Mavromatis K."/>
            <person name="Ivanova N."/>
            <person name="Mikhailova N."/>
            <person name="Pagani I."/>
            <person name="Chertkov O."/>
            <person name="Detter J.C."/>
            <person name="Han C."/>
            <person name="Tapia R."/>
            <person name="Land M."/>
            <person name="Hauser L."/>
            <person name="Markowitz V."/>
            <person name="Cheng J.-F."/>
            <person name="Hugenholtz P."/>
            <person name="Woyke T."/>
            <person name="Wu D."/>
            <person name="Tindall B."/>
            <person name="Pomrenke H.G."/>
            <person name="Brambilla E."/>
            <person name="Klenk H.-P."/>
            <person name="Eisen J.A."/>
        </authorList>
    </citation>
    <scope>NUCLEOTIDE SEQUENCE [LARGE SCALE GENOMIC DNA]</scope>
    <source>
        <strain evidence="4">DSM 16823 / RW262 / RW262</strain>
    </source>
</reference>
<proteinExistence type="predicted"/>
<gene>
    <name evidence="3" type="ordered locus">Fluta_3357</name>
</gene>
<dbReference type="eggNOG" id="COG1357">
    <property type="taxonomic scope" value="Bacteria"/>
</dbReference>
<name>F2IB05_FLUTR</name>
<dbReference type="Pfam" id="PF18962">
    <property type="entry name" value="Por_Secre_tail"/>
    <property type="match status" value="1"/>
</dbReference>
<dbReference type="EMBL" id="CP002542">
    <property type="protein sequence ID" value="AEA45329.1"/>
    <property type="molecule type" value="Genomic_DNA"/>
</dbReference>
<accession>F2IB05</accession>
<dbReference type="AlphaFoldDB" id="F2IB05"/>
<dbReference type="OrthoDB" id="1391570at2"/>
<protein>
    <recommendedName>
        <fullName evidence="2">Secretion system C-terminal sorting domain-containing protein</fullName>
    </recommendedName>
</protein>
<dbReference type="NCBIfam" id="TIGR04183">
    <property type="entry name" value="Por_Secre_tail"/>
    <property type="match status" value="1"/>
</dbReference>
<dbReference type="HOGENOM" id="CLU_1287253_0_0_10"/>
<dbReference type="InterPro" id="IPR026444">
    <property type="entry name" value="Secre_tail"/>
</dbReference>